<feature type="compositionally biased region" description="Polar residues" evidence="1">
    <location>
        <begin position="12"/>
        <end position="24"/>
    </location>
</feature>
<keyword evidence="2" id="KW-1133">Transmembrane helix</keyword>
<dbReference type="RefSeq" id="WP_350279998.1">
    <property type="nucleotide sequence ID" value="NZ_CP158165.1"/>
</dbReference>
<dbReference type="AlphaFoldDB" id="A0AAU7TL54"/>
<keyword evidence="2" id="KW-0472">Membrane</keyword>
<gene>
    <name evidence="3" type="ORF">ABN611_12455</name>
</gene>
<accession>A0AAU7TL54</accession>
<feature type="region of interest" description="Disordered" evidence="1">
    <location>
        <begin position="64"/>
        <end position="107"/>
    </location>
</feature>
<evidence type="ECO:0000313" key="3">
    <source>
        <dbReference type="EMBL" id="XBV27208.1"/>
    </source>
</evidence>
<evidence type="ECO:0000256" key="1">
    <source>
        <dbReference type="SAM" id="MobiDB-lite"/>
    </source>
</evidence>
<feature type="compositionally biased region" description="Low complexity" evidence="1">
    <location>
        <begin position="73"/>
        <end position="95"/>
    </location>
</feature>
<protein>
    <submittedName>
        <fullName evidence="3">Uncharacterized protein</fullName>
    </submittedName>
</protein>
<dbReference type="EMBL" id="CP158165">
    <property type="protein sequence ID" value="XBV27208.1"/>
    <property type="molecule type" value="Genomic_DNA"/>
</dbReference>
<name>A0AAU7TL54_9ACTN</name>
<feature type="region of interest" description="Disordered" evidence="1">
    <location>
        <begin position="1"/>
        <end position="28"/>
    </location>
</feature>
<proteinExistence type="predicted"/>
<keyword evidence="2" id="KW-0812">Transmembrane</keyword>
<organism evidence="3">
    <name type="scientific">Kribbella sp. HUAS MG21</name>
    <dbReference type="NCBI Taxonomy" id="3160966"/>
    <lineage>
        <taxon>Bacteria</taxon>
        <taxon>Bacillati</taxon>
        <taxon>Actinomycetota</taxon>
        <taxon>Actinomycetes</taxon>
        <taxon>Propionibacteriales</taxon>
        <taxon>Kribbellaceae</taxon>
        <taxon>Kribbella</taxon>
    </lineage>
</organism>
<sequence>MSSPPPGPDYTWQPQPGNYQSAPTYGQPPRKSRAGLIIALIVVFALVALGAIGVLAVRLVNDRRTSDPEPGSAAVPPQTTTTRPTAARPTSARPTTPRPVSPRTTTATGAAAAAVLGQRFVTQLNANNPTAAAALACESSRQLIPTLMRTFLAPPTKLSAGRVIGREPTFVVPLTGSTKGSTITGVVVVHQIPPEPLCVRAFQVSPQ</sequence>
<evidence type="ECO:0000256" key="2">
    <source>
        <dbReference type="SAM" id="Phobius"/>
    </source>
</evidence>
<feature type="transmembrane region" description="Helical" evidence="2">
    <location>
        <begin position="34"/>
        <end position="57"/>
    </location>
</feature>
<reference evidence="3" key="1">
    <citation type="submission" date="2024-06" db="EMBL/GenBank/DDBJ databases">
        <title>Kribbella sp. strain HUAS MG21 genome sequences.</title>
        <authorList>
            <person name="Mo P."/>
        </authorList>
    </citation>
    <scope>NUCLEOTIDE SEQUENCE</scope>
    <source>
        <strain evidence="3">HUAS MG21</strain>
    </source>
</reference>